<gene>
    <name evidence="2" type="ORF">UPYG_G00118320</name>
</gene>
<organism evidence="2 3">
    <name type="scientific">Umbra pygmaea</name>
    <name type="common">Eastern mudminnow</name>
    <dbReference type="NCBI Taxonomy" id="75934"/>
    <lineage>
        <taxon>Eukaryota</taxon>
        <taxon>Metazoa</taxon>
        <taxon>Chordata</taxon>
        <taxon>Craniata</taxon>
        <taxon>Vertebrata</taxon>
        <taxon>Euteleostomi</taxon>
        <taxon>Actinopterygii</taxon>
        <taxon>Neopterygii</taxon>
        <taxon>Teleostei</taxon>
        <taxon>Protacanthopterygii</taxon>
        <taxon>Esociformes</taxon>
        <taxon>Umbridae</taxon>
        <taxon>Umbra</taxon>
    </lineage>
</organism>
<proteinExistence type="predicted"/>
<name>A0ABD0XLR9_UMBPY</name>
<sequence length="212" mass="22299">MVAVAMILPFHRAGQASLYQCLATGCGSCFVIREWRASLTHNSVAECIIQQSSILGVTPATLLEELTEDHGPPSTAGPGVLQTGTMEVSHNPSMAIKCIMAEGTGHSSMPKAGTPSETRGQHHVHGTRRTRRTRTRAGTRTPHGHFKTMDATKQDTKPKPGNHTPAGIPTTPCPPGTGVPTSPIGPETVPETWAPQQRGGPRQNAPGPSQAG</sequence>
<dbReference type="EMBL" id="JAGEUA010000003">
    <property type="protein sequence ID" value="KAL0994145.1"/>
    <property type="molecule type" value="Genomic_DNA"/>
</dbReference>
<keyword evidence="3" id="KW-1185">Reference proteome</keyword>
<feature type="region of interest" description="Disordered" evidence="1">
    <location>
        <begin position="105"/>
        <end position="212"/>
    </location>
</feature>
<dbReference type="Proteomes" id="UP001557470">
    <property type="component" value="Unassembled WGS sequence"/>
</dbReference>
<evidence type="ECO:0000313" key="2">
    <source>
        <dbReference type="EMBL" id="KAL0994145.1"/>
    </source>
</evidence>
<dbReference type="AlphaFoldDB" id="A0ABD0XLR9"/>
<accession>A0ABD0XLR9</accession>
<evidence type="ECO:0000313" key="3">
    <source>
        <dbReference type="Proteomes" id="UP001557470"/>
    </source>
</evidence>
<comment type="caution">
    <text evidence="2">The sequence shown here is derived from an EMBL/GenBank/DDBJ whole genome shotgun (WGS) entry which is preliminary data.</text>
</comment>
<feature type="compositionally biased region" description="Basic residues" evidence="1">
    <location>
        <begin position="121"/>
        <end position="146"/>
    </location>
</feature>
<reference evidence="2 3" key="1">
    <citation type="submission" date="2024-06" db="EMBL/GenBank/DDBJ databases">
        <authorList>
            <person name="Pan Q."/>
            <person name="Wen M."/>
            <person name="Jouanno E."/>
            <person name="Zahm M."/>
            <person name="Klopp C."/>
            <person name="Cabau C."/>
            <person name="Louis A."/>
            <person name="Berthelot C."/>
            <person name="Parey E."/>
            <person name="Roest Crollius H."/>
            <person name="Montfort J."/>
            <person name="Robinson-Rechavi M."/>
            <person name="Bouchez O."/>
            <person name="Lampietro C."/>
            <person name="Lopez Roques C."/>
            <person name="Donnadieu C."/>
            <person name="Postlethwait J."/>
            <person name="Bobe J."/>
            <person name="Verreycken H."/>
            <person name="Guiguen Y."/>
        </authorList>
    </citation>
    <scope>NUCLEOTIDE SEQUENCE [LARGE SCALE GENOMIC DNA]</scope>
    <source>
        <strain evidence="2">Up_M1</strain>
        <tissue evidence="2">Testis</tissue>
    </source>
</reference>
<protein>
    <submittedName>
        <fullName evidence="2">Uncharacterized protein</fullName>
    </submittedName>
</protein>
<feature type="compositionally biased region" description="Basic and acidic residues" evidence="1">
    <location>
        <begin position="147"/>
        <end position="158"/>
    </location>
</feature>
<evidence type="ECO:0000256" key="1">
    <source>
        <dbReference type="SAM" id="MobiDB-lite"/>
    </source>
</evidence>